<keyword evidence="3" id="KW-1185">Reference proteome</keyword>
<dbReference type="PROSITE" id="PS51257">
    <property type="entry name" value="PROKAR_LIPOPROTEIN"/>
    <property type="match status" value="1"/>
</dbReference>
<organism evidence="2 3">
    <name type="scientific">Marinomonas pontica</name>
    <dbReference type="NCBI Taxonomy" id="264739"/>
    <lineage>
        <taxon>Bacteria</taxon>
        <taxon>Pseudomonadati</taxon>
        <taxon>Pseudomonadota</taxon>
        <taxon>Gammaproteobacteria</taxon>
        <taxon>Oceanospirillales</taxon>
        <taxon>Oceanospirillaceae</taxon>
        <taxon>Marinomonas</taxon>
    </lineage>
</organism>
<reference evidence="2 3" key="1">
    <citation type="submission" date="2023-01" db="EMBL/GenBank/DDBJ databases">
        <title>Complete genome sequence of Marinomonas pontica strain 200518_36.</title>
        <authorList>
            <person name="Ueki S."/>
            <person name="Gajardo G."/>
            <person name="Maruyama F."/>
        </authorList>
    </citation>
    <scope>NUCLEOTIDE SEQUENCE [LARGE SCALE GENOMIC DNA]</scope>
    <source>
        <strain evidence="2 3">200518_36</strain>
    </source>
</reference>
<dbReference type="InterPro" id="IPR005619">
    <property type="entry name" value="Uncharacterised_YajG"/>
</dbReference>
<name>A0ABM8FEW5_9GAMM</name>
<feature type="signal peptide" evidence="1">
    <location>
        <begin position="1"/>
        <end position="18"/>
    </location>
</feature>
<keyword evidence="1" id="KW-0732">Signal</keyword>
<evidence type="ECO:0000313" key="2">
    <source>
        <dbReference type="EMBL" id="BDX02908.1"/>
    </source>
</evidence>
<evidence type="ECO:0008006" key="4">
    <source>
        <dbReference type="Google" id="ProtNLM"/>
    </source>
</evidence>
<evidence type="ECO:0000313" key="3">
    <source>
        <dbReference type="Proteomes" id="UP001307608"/>
    </source>
</evidence>
<accession>A0ABM8FEW5</accession>
<dbReference type="Proteomes" id="UP001307608">
    <property type="component" value="Chromosome"/>
</dbReference>
<dbReference type="EMBL" id="AP027271">
    <property type="protein sequence ID" value="BDX02908.1"/>
    <property type="molecule type" value="Genomic_DNA"/>
</dbReference>
<evidence type="ECO:0000256" key="1">
    <source>
        <dbReference type="SAM" id="SignalP"/>
    </source>
</evidence>
<feature type="chain" id="PRO_5046568677" description="Lipoprotein" evidence="1">
    <location>
        <begin position="19"/>
        <end position="190"/>
    </location>
</feature>
<dbReference type="RefSeq" id="WP_265727934.1">
    <property type="nucleotide sequence ID" value="NZ_AP027271.1"/>
</dbReference>
<dbReference type="Pfam" id="PF03923">
    <property type="entry name" value="Lipoprotein_16"/>
    <property type="match status" value="1"/>
</dbReference>
<protein>
    <recommendedName>
        <fullName evidence="4">Lipoprotein</fullName>
    </recommendedName>
</protein>
<gene>
    <name evidence="2" type="ORF">MACH16_16560</name>
</gene>
<proteinExistence type="predicted"/>
<sequence length="190" mass="20775">MQCKPLLLALSLSTLLLAGCSTTHYISITPKVDVKNSGLTNDRVIDVSTSTKLTNAIGSIKTGINERADIFTTNDINQSVKESVLKGLRELGFTPDQGVMPPADLQIDITKMSYTTKVETLKTVATLEFELKTTLSAKGQTYKANYGSQKVREYGTMPYQQAIQDDMNELASQTVNRLLGDPNVIALLKQ</sequence>